<dbReference type="EMBL" id="JBHSGI010000009">
    <property type="protein sequence ID" value="MFC4669341.1"/>
    <property type="molecule type" value="Genomic_DNA"/>
</dbReference>
<dbReference type="EC" id="2.1.1.266" evidence="1"/>
<dbReference type="RefSeq" id="WP_380717758.1">
    <property type="nucleotide sequence ID" value="NZ_JBHSGI010000009.1"/>
</dbReference>
<keyword evidence="1 2" id="KW-0808">Transferase</keyword>
<name>A0ABV9KHD3_9RHOB</name>
<keyword evidence="1 2" id="KW-0489">Methyltransferase</keyword>
<keyword evidence="1" id="KW-0949">S-adenosyl-L-methionine</keyword>
<keyword evidence="3" id="KW-1185">Reference proteome</keyword>
<evidence type="ECO:0000256" key="1">
    <source>
        <dbReference type="HAMAP-Rule" id="MF_00934"/>
    </source>
</evidence>
<dbReference type="PANTHER" id="PTHR37426">
    <property type="entry name" value="RIBOSOMAL RNA LARGE SUBUNIT METHYLTRANSFERASE J"/>
    <property type="match status" value="1"/>
</dbReference>
<reference evidence="3" key="1">
    <citation type="journal article" date="2019" name="Int. J. Syst. Evol. Microbiol.">
        <title>The Global Catalogue of Microorganisms (GCM) 10K type strain sequencing project: providing services to taxonomists for standard genome sequencing and annotation.</title>
        <authorList>
            <consortium name="The Broad Institute Genomics Platform"/>
            <consortium name="The Broad Institute Genome Sequencing Center for Infectious Disease"/>
            <person name="Wu L."/>
            <person name="Ma J."/>
        </authorList>
    </citation>
    <scope>NUCLEOTIDE SEQUENCE [LARGE SCALE GENOMIC DNA]</scope>
    <source>
        <strain evidence="3">CGMCC 4.7283</strain>
    </source>
</reference>
<organism evidence="2 3">
    <name type="scientific">Seohaeicola nanhaiensis</name>
    <dbReference type="NCBI Taxonomy" id="1387282"/>
    <lineage>
        <taxon>Bacteria</taxon>
        <taxon>Pseudomonadati</taxon>
        <taxon>Pseudomonadota</taxon>
        <taxon>Alphaproteobacteria</taxon>
        <taxon>Rhodobacterales</taxon>
        <taxon>Roseobacteraceae</taxon>
        <taxon>Seohaeicola</taxon>
    </lineage>
</organism>
<dbReference type="PANTHER" id="PTHR37426:SF1">
    <property type="entry name" value="RIBOSOMAL RNA LARGE SUBUNIT METHYLTRANSFERASE J"/>
    <property type="match status" value="1"/>
</dbReference>
<proteinExistence type="inferred from homology"/>
<feature type="active site" description="Proton acceptor" evidence="1">
    <location>
        <position position="158"/>
    </location>
</feature>
<dbReference type="GO" id="GO:0036307">
    <property type="term" value="F:23S rRNA (adenine(2030)-N(6))-methyltransferase activity"/>
    <property type="evidence" value="ECO:0007669"/>
    <property type="project" value="UniProtKB-EC"/>
</dbReference>
<feature type="binding site" evidence="1">
    <location>
        <position position="19"/>
    </location>
    <ligand>
        <name>S-adenosyl-L-methionine</name>
        <dbReference type="ChEBI" id="CHEBI:59789"/>
    </ligand>
</feature>
<feature type="binding site" evidence="1">
    <location>
        <begin position="137"/>
        <end position="138"/>
    </location>
    <ligand>
        <name>S-adenosyl-L-methionine</name>
        <dbReference type="ChEBI" id="CHEBI:59789"/>
    </ligand>
</feature>
<feature type="site" description="Interaction with substrate rRNA" evidence="1">
    <location>
        <position position="4"/>
    </location>
</feature>
<keyword evidence="1" id="KW-0694">RNA-binding</keyword>
<sequence length="254" mass="27689">MLSYQHAYHAGNMADVHKHALLASALAYMGQKPKPMVYIETHSGRGLYDLTSPEALKTGEAAAGITRAEPHFPHDHPYLKALAAARAKGGPSAYPGSPFLAQALLRPGDRMVLAERHPAEARALRADFPGIDVRETDGVQMALSLCPPTPRRGLLLIDPSYEIKDDFTAMPKLMQTLHRKWPVGVLMLWYPILASGAEQAVLKEIQGLQGEILHHRLTFPPAREGHGMIGSGMVVINPPWGLAEAAADLDRLPR</sequence>
<comment type="caution">
    <text evidence="2">The sequence shown here is derived from an EMBL/GenBank/DDBJ whole genome shotgun (WGS) entry which is preliminary data.</text>
</comment>
<dbReference type="Gene3D" id="3.40.50.150">
    <property type="entry name" value="Vaccinia Virus protein VP39"/>
    <property type="match status" value="1"/>
</dbReference>
<evidence type="ECO:0000313" key="2">
    <source>
        <dbReference type="EMBL" id="MFC4669341.1"/>
    </source>
</evidence>
<feature type="binding site" evidence="1">
    <location>
        <position position="97"/>
    </location>
    <ligand>
        <name>S-adenosyl-L-methionine</name>
        <dbReference type="ChEBI" id="CHEBI:59789"/>
    </ligand>
</feature>
<dbReference type="InterPro" id="IPR029063">
    <property type="entry name" value="SAM-dependent_MTases_sf"/>
</dbReference>
<feature type="binding site" evidence="1">
    <location>
        <position position="115"/>
    </location>
    <ligand>
        <name>S-adenosyl-L-methionine</name>
        <dbReference type="ChEBI" id="CHEBI:59789"/>
    </ligand>
</feature>
<comment type="similarity">
    <text evidence="1">Belongs to the RlmJ family.</text>
</comment>
<protein>
    <recommendedName>
        <fullName evidence="1">Ribosomal RNA large subunit methyltransferase J</fullName>
        <ecNumber evidence="1">2.1.1.266</ecNumber>
    </recommendedName>
    <alternativeName>
        <fullName evidence="1">23S rRNA (adenine(2030)-N6)-methyltransferase</fullName>
    </alternativeName>
    <alternativeName>
        <fullName evidence="1">23S rRNA m6A2030 methyltransferase</fullName>
    </alternativeName>
</protein>
<dbReference type="HAMAP" id="MF_00934">
    <property type="entry name" value="23SrRNA_methyltr_J"/>
    <property type="match status" value="1"/>
</dbReference>
<dbReference type="InterPro" id="IPR007473">
    <property type="entry name" value="RlmJ"/>
</dbReference>
<comment type="subunit">
    <text evidence="1">Monomer.</text>
</comment>
<gene>
    <name evidence="1" type="primary">rlmJ</name>
    <name evidence="2" type="ORF">ACFO5X_12320</name>
</gene>
<dbReference type="Pfam" id="PF04378">
    <property type="entry name" value="RsmJ"/>
    <property type="match status" value="1"/>
</dbReference>
<comment type="function">
    <text evidence="1">Specifically methylates the adenine in position 2030 of 23S rRNA.</text>
</comment>
<feature type="binding site" evidence="1">
    <location>
        <position position="42"/>
    </location>
    <ligand>
        <name>S-adenosyl-L-methionine</name>
        <dbReference type="ChEBI" id="CHEBI:59789"/>
    </ligand>
</feature>
<evidence type="ECO:0000313" key="3">
    <source>
        <dbReference type="Proteomes" id="UP001595973"/>
    </source>
</evidence>
<dbReference type="Proteomes" id="UP001595973">
    <property type="component" value="Unassembled WGS sequence"/>
</dbReference>
<comment type="catalytic activity">
    <reaction evidence="1">
        <text>adenosine(2030) in 23S rRNA + S-adenosyl-L-methionine = N(6)-methyladenosine(2030) in 23S rRNA + S-adenosyl-L-homocysteine + H(+)</text>
        <dbReference type="Rhea" id="RHEA:43736"/>
        <dbReference type="Rhea" id="RHEA-COMP:10668"/>
        <dbReference type="Rhea" id="RHEA-COMP:10669"/>
        <dbReference type="ChEBI" id="CHEBI:15378"/>
        <dbReference type="ChEBI" id="CHEBI:57856"/>
        <dbReference type="ChEBI" id="CHEBI:59789"/>
        <dbReference type="ChEBI" id="CHEBI:74411"/>
        <dbReference type="ChEBI" id="CHEBI:74449"/>
        <dbReference type="EC" id="2.1.1.266"/>
    </reaction>
</comment>
<feature type="binding site" evidence="1">
    <location>
        <position position="158"/>
    </location>
    <ligand>
        <name>S-adenosyl-L-methionine</name>
        <dbReference type="ChEBI" id="CHEBI:59789"/>
    </ligand>
</feature>
<accession>A0ABV9KHD3</accession>
<keyword evidence="1" id="KW-0698">rRNA processing</keyword>
<dbReference type="SUPFAM" id="SSF53335">
    <property type="entry name" value="S-adenosyl-L-methionine-dependent methyltransferases"/>
    <property type="match status" value="1"/>
</dbReference>